<dbReference type="PANTHER" id="PTHR32071:SF3">
    <property type="entry name" value="HTH-TYPE TRANSCRIPTIONAL REGULATORY PROTEIN TYRR"/>
    <property type="match status" value="1"/>
</dbReference>
<evidence type="ECO:0000259" key="12">
    <source>
        <dbReference type="PROSITE" id="PS50112"/>
    </source>
</evidence>
<dbReference type="Gene3D" id="1.10.10.60">
    <property type="entry name" value="Homeodomain-like"/>
    <property type="match status" value="1"/>
</dbReference>
<dbReference type="PROSITE" id="PS00688">
    <property type="entry name" value="SIGMA54_INTERACT_3"/>
    <property type="match status" value="1"/>
</dbReference>
<keyword evidence="15" id="KW-1185">Reference proteome</keyword>
<dbReference type="GO" id="GO:0005524">
    <property type="term" value="F:ATP binding"/>
    <property type="evidence" value="ECO:0007669"/>
    <property type="project" value="UniProtKB-KW"/>
</dbReference>
<evidence type="ECO:0000256" key="4">
    <source>
        <dbReference type="ARBA" id="ARBA00022741"/>
    </source>
</evidence>
<dbReference type="InterPro" id="IPR000014">
    <property type="entry name" value="PAS"/>
</dbReference>
<dbReference type="InterPro" id="IPR030828">
    <property type="entry name" value="HTH_TyrR"/>
</dbReference>
<dbReference type="InterPro" id="IPR009057">
    <property type="entry name" value="Homeodomain-like_sf"/>
</dbReference>
<reference evidence="15" key="1">
    <citation type="submission" date="2017-01" db="EMBL/GenBank/DDBJ databases">
        <authorList>
            <person name="Varghese N."/>
            <person name="Submissions S."/>
        </authorList>
    </citation>
    <scope>NUCLEOTIDE SEQUENCE [LARGE SCALE GENOMIC DNA]</scope>
    <source>
        <strain evidence="15">ATCC 51758</strain>
    </source>
</reference>
<keyword evidence="9" id="KW-0804">Transcription</keyword>
<keyword evidence="2" id="KW-0963">Cytoplasm</keyword>
<dbReference type="FunFam" id="3.40.50.300:FF:000006">
    <property type="entry name" value="DNA-binding transcriptional regulator NtrC"/>
    <property type="match status" value="1"/>
</dbReference>
<dbReference type="EMBL" id="FTMD01000002">
    <property type="protein sequence ID" value="SIQ12260.1"/>
    <property type="molecule type" value="Genomic_DNA"/>
</dbReference>
<dbReference type="SUPFAM" id="SSF52540">
    <property type="entry name" value="P-loop containing nucleoside triphosphate hydrolases"/>
    <property type="match status" value="1"/>
</dbReference>
<organism evidence="14 15">
    <name type="scientific">Aromatoleum tolulyticum</name>
    <dbReference type="NCBI Taxonomy" id="34027"/>
    <lineage>
        <taxon>Bacteria</taxon>
        <taxon>Pseudomonadati</taxon>
        <taxon>Pseudomonadota</taxon>
        <taxon>Betaproteobacteria</taxon>
        <taxon>Rhodocyclales</taxon>
        <taxon>Rhodocyclaceae</taxon>
        <taxon>Aromatoleum</taxon>
    </lineage>
</organism>
<dbReference type="InterPro" id="IPR025662">
    <property type="entry name" value="Sigma_54_int_dom_ATP-bd_1"/>
</dbReference>
<keyword evidence="7" id="KW-0805">Transcription regulation</keyword>
<keyword evidence="6" id="KW-0067">ATP-binding</keyword>
<evidence type="ECO:0000256" key="9">
    <source>
        <dbReference type="ARBA" id="ARBA00023163"/>
    </source>
</evidence>
<evidence type="ECO:0000256" key="1">
    <source>
        <dbReference type="ARBA" id="ARBA00004496"/>
    </source>
</evidence>
<dbReference type="OrthoDB" id="9761705at2"/>
<evidence type="ECO:0000256" key="6">
    <source>
        <dbReference type="ARBA" id="ARBA00022840"/>
    </source>
</evidence>
<dbReference type="PROSITE" id="PS00676">
    <property type="entry name" value="SIGMA54_INTERACT_2"/>
    <property type="match status" value="1"/>
</dbReference>
<dbReference type="SMART" id="SM00382">
    <property type="entry name" value="AAA"/>
    <property type="match status" value="1"/>
</dbReference>
<dbReference type="Pfam" id="PF25601">
    <property type="entry name" value="AAA_lid_14"/>
    <property type="match status" value="1"/>
</dbReference>
<dbReference type="GO" id="GO:0006355">
    <property type="term" value="P:regulation of DNA-templated transcription"/>
    <property type="evidence" value="ECO:0007669"/>
    <property type="project" value="InterPro"/>
</dbReference>
<evidence type="ECO:0000256" key="7">
    <source>
        <dbReference type="ARBA" id="ARBA00023015"/>
    </source>
</evidence>
<dbReference type="Gene3D" id="3.40.50.300">
    <property type="entry name" value="P-loop containing nucleotide triphosphate hydrolases"/>
    <property type="match status" value="1"/>
</dbReference>
<evidence type="ECO:0000259" key="11">
    <source>
        <dbReference type="PROSITE" id="PS50045"/>
    </source>
</evidence>
<dbReference type="InterPro" id="IPR025944">
    <property type="entry name" value="Sigma_54_int_dom_CS"/>
</dbReference>
<dbReference type="InterPro" id="IPR025943">
    <property type="entry name" value="Sigma_54_int_dom_ATP-bd_2"/>
</dbReference>
<dbReference type="InterPro" id="IPR027417">
    <property type="entry name" value="P-loop_NTPase"/>
</dbReference>
<name>A0A1N6Q6R8_9RHOO</name>
<keyword evidence="3" id="KW-0678">Repressor</keyword>
<gene>
    <name evidence="14" type="ORF">SAMN05421829_102370</name>
</gene>
<proteinExistence type="predicted"/>
<dbReference type="GO" id="GO:0005737">
    <property type="term" value="C:cytoplasm"/>
    <property type="evidence" value="ECO:0007669"/>
    <property type="project" value="UniProtKB-SubCell"/>
</dbReference>
<evidence type="ECO:0000313" key="15">
    <source>
        <dbReference type="Proteomes" id="UP000186819"/>
    </source>
</evidence>
<comment type="subcellular location">
    <subcellularLocation>
        <location evidence="1">Cytoplasm</location>
    </subcellularLocation>
</comment>
<dbReference type="PROSITE" id="PS51671">
    <property type="entry name" value="ACT"/>
    <property type="match status" value="1"/>
</dbReference>
<dbReference type="NCBIfam" id="TIGR04381">
    <property type="entry name" value="HTH_TypR"/>
    <property type="match status" value="1"/>
</dbReference>
<dbReference type="InterPro" id="IPR035965">
    <property type="entry name" value="PAS-like_dom_sf"/>
</dbReference>
<dbReference type="InterPro" id="IPR058031">
    <property type="entry name" value="AAA_lid_NorR"/>
</dbReference>
<keyword evidence="5" id="KW-0058">Aromatic hydrocarbons catabolism</keyword>
<dbReference type="PANTHER" id="PTHR32071">
    <property type="entry name" value="TRANSCRIPTIONAL REGULATORY PROTEIN"/>
    <property type="match status" value="1"/>
</dbReference>
<accession>A0A1N6Q6R8</accession>
<feature type="domain" description="ACT" evidence="13">
    <location>
        <begin position="2"/>
        <end position="71"/>
    </location>
</feature>
<keyword evidence="8" id="KW-0238">DNA-binding</keyword>
<dbReference type="SUPFAM" id="SSF55785">
    <property type="entry name" value="PYP-like sensor domain (PAS domain)"/>
    <property type="match status" value="1"/>
</dbReference>
<feature type="domain" description="PAS" evidence="12">
    <location>
        <begin position="77"/>
        <end position="119"/>
    </location>
</feature>
<dbReference type="Proteomes" id="UP000186819">
    <property type="component" value="Unassembled WGS sequence"/>
</dbReference>
<dbReference type="Pfam" id="PF00158">
    <property type="entry name" value="Sigma54_activat"/>
    <property type="match status" value="1"/>
</dbReference>
<evidence type="ECO:0000259" key="13">
    <source>
        <dbReference type="PROSITE" id="PS51671"/>
    </source>
</evidence>
<evidence type="ECO:0000313" key="14">
    <source>
        <dbReference type="EMBL" id="SIQ12260.1"/>
    </source>
</evidence>
<keyword evidence="4" id="KW-0547">Nucleotide-binding</keyword>
<evidence type="ECO:0000256" key="2">
    <source>
        <dbReference type="ARBA" id="ARBA00022490"/>
    </source>
</evidence>
<feature type="domain" description="Sigma-54 factor interaction" evidence="11">
    <location>
        <begin position="201"/>
        <end position="431"/>
    </location>
</feature>
<evidence type="ECO:0000256" key="8">
    <source>
        <dbReference type="ARBA" id="ARBA00023125"/>
    </source>
</evidence>
<dbReference type="CDD" id="cd00009">
    <property type="entry name" value="AAA"/>
    <property type="match status" value="1"/>
</dbReference>
<dbReference type="GO" id="GO:0003677">
    <property type="term" value="F:DNA binding"/>
    <property type="evidence" value="ECO:0007669"/>
    <property type="project" value="UniProtKB-KW"/>
</dbReference>
<dbReference type="Gene3D" id="1.10.8.60">
    <property type="match status" value="1"/>
</dbReference>
<dbReference type="PROSITE" id="PS50112">
    <property type="entry name" value="PAS"/>
    <property type="match status" value="1"/>
</dbReference>
<dbReference type="Pfam" id="PF18024">
    <property type="entry name" value="HTH_50"/>
    <property type="match status" value="1"/>
</dbReference>
<dbReference type="RefSeq" id="WP_076600870.1">
    <property type="nucleotide sequence ID" value="NZ_FTMD01000002.1"/>
</dbReference>
<dbReference type="Gene3D" id="3.30.70.260">
    <property type="match status" value="1"/>
</dbReference>
<dbReference type="InterPro" id="IPR002912">
    <property type="entry name" value="ACT_dom"/>
</dbReference>
<dbReference type="Gene3D" id="3.30.450.20">
    <property type="entry name" value="PAS domain"/>
    <property type="match status" value="1"/>
</dbReference>
<protein>
    <recommendedName>
        <fullName evidence="10">HTH-type transcriptional regulatory protein TyrR</fullName>
    </recommendedName>
</protein>
<dbReference type="PROSITE" id="PS00675">
    <property type="entry name" value="SIGMA54_INTERACT_1"/>
    <property type="match status" value="1"/>
</dbReference>
<dbReference type="STRING" id="34027.SAMN05421829_102370"/>
<evidence type="ECO:0000256" key="5">
    <source>
        <dbReference type="ARBA" id="ARBA00022797"/>
    </source>
</evidence>
<evidence type="ECO:0000256" key="3">
    <source>
        <dbReference type="ARBA" id="ARBA00022491"/>
    </source>
</evidence>
<dbReference type="InterPro" id="IPR002078">
    <property type="entry name" value="Sigma_54_int"/>
</dbReference>
<sequence length="509" mass="54787">MRIAIDFDDRVGIAHEILAELARRSLNVTAVEVDPPYIHIEAPALEQAGLIKLRSQLLQIAGVRTVDVVAMLPGAQRRLYLEALLASQADPVFAVDASGRVIIANGAAVTASGMSEADLRASSMQQLIGDPGLLDAMVDGGYHLPVREIEINGEPYMLETLPLHETSGRVAGAVMTLHAPTRMGERLSALQNYDAGGFEAILGNSPEIDLLKQRAARMALVDAPLLITGETGTGKELLAHACHAGSTRSAEPFFALNCAALPENLAESELFGYSPGAFTGALRGGKPGLLELADGGTVFLDEIGEMSPYLQAKLLRFLNDGSFRRVGGDREVKVNVRIISATHRALEDMVAGGHFRQDLLFRLNVLTLHMPPLRERPGDILPLAQFFLARACAQAARPLMRLSSAACAALLASPWPGNVRQLQNVIFRAVTMSERLVIGADELELAQAANPAGRDMTGEVTTLEQAVADFEKNLLQRLYGDFPSTRRLAKRLGASHSAIATRLRRYGIC</sequence>
<dbReference type="SUPFAM" id="SSF46689">
    <property type="entry name" value="Homeodomain-like"/>
    <property type="match status" value="1"/>
</dbReference>
<dbReference type="PROSITE" id="PS50045">
    <property type="entry name" value="SIGMA54_INTERACT_4"/>
    <property type="match status" value="1"/>
</dbReference>
<dbReference type="InterPro" id="IPR003593">
    <property type="entry name" value="AAA+_ATPase"/>
</dbReference>
<evidence type="ECO:0000256" key="10">
    <source>
        <dbReference type="ARBA" id="ARBA00029500"/>
    </source>
</evidence>
<dbReference type="AlphaFoldDB" id="A0A1N6Q6R8"/>